<dbReference type="GO" id="GO:0016787">
    <property type="term" value="F:hydrolase activity"/>
    <property type="evidence" value="ECO:0007669"/>
    <property type="project" value="UniProtKB-KW"/>
</dbReference>
<dbReference type="SUPFAM" id="SSF53474">
    <property type="entry name" value="alpha/beta-Hydrolases"/>
    <property type="match status" value="1"/>
</dbReference>
<dbReference type="InterPro" id="IPR001031">
    <property type="entry name" value="Thioesterase"/>
</dbReference>
<evidence type="ECO:0000259" key="2">
    <source>
        <dbReference type="Pfam" id="PF00975"/>
    </source>
</evidence>
<gene>
    <name evidence="3" type="ORF">BECKLFY1418A_GA0070994_10312</name>
</gene>
<sequence length="253" mass="28305">MVMTDLWVAGTTNPRAKVRLFCFPYAGGNTLIYRAWPQYLPSEIELRPVRLPGREGRFKEACYQNIVPFVQALTSGLSSYLDLPFAFFGHSTGALLAFEVTRALRRHGSPEPLCLMISGRGAPHLPLCHDPFHKLSDPELIEILRHYGGTPEMVLQNEELMELFLPVIRSDFTVNETYVHVPEAPLDCPICAFGSEVDELAPKVGVDAWREQTNASFTLHTFSGGHFYLDGADRPSLVRMVAKELETLISQGK</sequence>
<comment type="similarity">
    <text evidence="1">Belongs to the thioesterase family.</text>
</comment>
<proteinExistence type="inferred from homology"/>
<evidence type="ECO:0000256" key="1">
    <source>
        <dbReference type="ARBA" id="ARBA00007169"/>
    </source>
</evidence>
<protein>
    <submittedName>
        <fullName evidence="3">Medium-chain acyl-[acyl-carrier-protein] hydrolase</fullName>
    </submittedName>
</protein>
<organism evidence="3">
    <name type="scientific">Candidatus Kentrum sp. LFY</name>
    <dbReference type="NCBI Taxonomy" id="2126342"/>
    <lineage>
        <taxon>Bacteria</taxon>
        <taxon>Pseudomonadati</taxon>
        <taxon>Pseudomonadota</taxon>
        <taxon>Gammaproteobacteria</taxon>
        <taxon>Candidatus Kentrum</taxon>
    </lineage>
</organism>
<reference evidence="3" key="1">
    <citation type="submission" date="2019-02" db="EMBL/GenBank/DDBJ databases">
        <authorList>
            <person name="Gruber-Vodicka R. H."/>
            <person name="Seah K. B. B."/>
        </authorList>
    </citation>
    <scope>NUCLEOTIDE SEQUENCE</scope>
    <source>
        <strain evidence="3">BECK_M6</strain>
    </source>
</reference>
<dbReference type="EMBL" id="CAADFH010000031">
    <property type="protein sequence ID" value="VFJ93349.1"/>
    <property type="molecule type" value="Genomic_DNA"/>
</dbReference>
<keyword evidence="3" id="KW-0378">Hydrolase</keyword>
<dbReference type="Gene3D" id="3.40.50.1820">
    <property type="entry name" value="alpha/beta hydrolase"/>
    <property type="match status" value="1"/>
</dbReference>
<dbReference type="GO" id="GO:0008610">
    <property type="term" value="P:lipid biosynthetic process"/>
    <property type="evidence" value="ECO:0007669"/>
    <property type="project" value="TreeGrafter"/>
</dbReference>
<accession>A0A450ULE0</accession>
<evidence type="ECO:0000313" key="3">
    <source>
        <dbReference type="EMBL" id="VFJ93349.1"/>
    </source>
</evidence>
<dbReference type="InterPro" id="IPR029058">
    <property type="entry name" value="AB_hydrolase_fold"/>
</dbReference>
<name>A0A450ULE0_9GAMM</name>
<dbReference type="PANTHER" id="PTHR11487">
    <property type="entry name" value="THIOESTERASE"/>
    <property type="match status" value="1"/>
</dbReference>
<dbReference type="Pfam" id="PF00975">
    <property type="entry name" value="Thioesterase"/>
    <property type="match status" value="1"/>
</dbReference>
<dbReference type="PANTHER" id="PTHR11487:SF0">
    <property type="entry name" value="S-ACYL FATTY ACID SYNTHASE THIOESTERASE, MEDIUM CHAIN"/>
    <property type="match status" value="1"/>
</dbReference>
<dbReference type="InterPro" id="IPR012223">
    <property type="entry name" value="TEII"/>
</dbReference>
<feature type="domain" description="Thioesterase" evidence="2">
    <location>
        <begin position="19"/>
        <end position="243"/>
    </location>
</feature>
<dbReference type="AlphaFoldDB" id="A0A450ULE0"/>